<keyword evidence="1" id="KW-0472">Membrane</keyword>
<dbReference type="EC" id="2.3.1.51" evidence="3"/>
<organism evidence="3 4">
    <name type="scientific">Prevotella denticola</name>
    <dbReference type="NCBI Taxonomy" id="28129"/>
    <lineage>
        <taxon>Bacteria</taxon>
        <taxon>Pseudomonadati</taxon>
        <taxon>Bacteroidota</taxon>
        <taxon>Bacteroidia</taxon>
        <taxon>Bacteroidales</taxon>
        <taxon>Prevotellaceae</taxon>
        <taxon>Prevotella</taxon>
    </lineage>
</organism>
<proteinExistence type="predicted"/>
<accession>A0A379ED76</accession>
<dbReference type="AlphaFoldDB" id="A0A379ED76"/>
<feature type="domain" description="Phospholipid/glycerol acyltransferase" evidence="2">
    <location>
        <begin position="328"/>
        <end position="437"/>
    </location>
</feature>
<dbReference type="CDD" id="cd04179">
    <property type="entry name" value="DPM_DPG-synthase_like"/>
    <property type="match status" value="1"/>
</dbReference>
<protein>
    <submittedName>
        <fullName evidence="3">1-acyl-sn-glycerol-3-phosphate acyltransferase</fullName>
        <ecNumber evidence="3">2.3.1.51</ecNumber>
    </submittedName>
</protein>
<dbReference type="InterPro" id="IPR001173">
    <property type="entry name" value="Glyco_trans_2-like"/>
</dbReference>
<sequence length="496" mass="57259">MMNEELKKRLRSRRICVVIPTYNNGGTIKAVVEGVLRYCDDVIVVADGCTDNTLGILHAIENITVVAYVRNRGKGHALKTGFRTALKQGFSYAITLDGDGQHYPEDIPLFLQANLQHPHALIIGSRQLEGVDRSKGSSFANRFSNFWFYVQTGRALSDTQTGYRLYPLHRLHGLSLLTSRYEAELELLVFASWHGIGIVPIPVQVYYPPRDERVSHFRPGMDFARISVLNTVLCFLAVVYGLPLRLWRAFTTFFRTAYSLLFFLFFTLAVFTPFVWIYTRCGKMTEKKRLRLHQLIYHASRFVMLRHGIPGTKYRFEVAEGIDFDKPRIIICNHQSHLDLMCQLVFTPKIVFLTNAWVWDNPFYGLLIRNAEYLPVKEGLEEIMPHLRSLIERGYSIAVYPEGTRSGDCRIGRFHQGAFYMAREFGLEILPMILYGPGKILPKTSHHLHKGRFFVEVDRPLTQEELSAMGDLKQQASAMRRRYKEKYEEIADRMEQ</sequence>
<dbReference type="InterPro" id="IPR050256">
    <property type="entry name" value="Glycosyltransferase_2"/>
</dbReference>
<dbReference type="Proteomes" id="UP000255469">
    <property type="component" value="Unassembled WGS sequence"/>
</dbReference>
<evidence type="ECO:0000313" key="4">
    <source>
        <dbReference type="Proteomes" id="UP000255469"/>
    </source>
</evidence>
<dbReference type="Pfam" id="PF01553">
    <property type="entry name" value="Acyltransferase"/>
    <property type="match status" value="1"/>
</dbReference>
<dbReference type="GO" id="GO:0003841">
    <property type="term" value="F:1-acylglycerol-3-phosphate O-acyltransferase activity"/>
    <property type="evidence" value="ECO:0007669"/>
    <property type="project" value="UniProtKB-EC"/>
</dbReference>
<dbReference type="CDD" id="cd07989">
    <property type="entry name" value="LPLAT_AGPAT-like"/>
    <property type="match status" value="1"/>
</dbReference>
<dbReference type="InterPro" id="IPR029044">
    <property type="entry name" value="Nucleotide-diphossugar_trans"/>
</dbReference>
<keyword evidence="1" id="KW-1133">Transmembrane helix</keyword>
<evidence type="ECO:0000256" key="1">
    <source>
        <dbReference type="SAM" id="Phobius"/>
    </source>
</evidence>
<dbReference type="EMBL" id="UGTM01000002">
    <property type="protein sequence ID" value="SUB94200.1"/>
    <property type="molecule type" value="Genomic_DNA"/>
</dbReference>
<feature type="transmembrane region" description="Helical" evidence="1">
    <location>
        <begin position="223"/>
        <end position="244"/>
    </location>
</feature>
<dbReference type="SUPFAM" id="SSF69593">
    <property type="entry name" value="Glycerol-3-phosphate (1)-acyltransferase"/>
    <property type="match status" value="1"/>
</dbReference>
<gene>
    <name evidence="3" type="primary">plsC</name>
    <name evidence="3" type="ORF">NCTC13067_02062</name>
</gene>
<dbReference type="PANTHER" id="PTHR48090">
    <property type="entry name" value="UNDECAPRENYL-PHOSPHATE 4-DEOXY-4-FORMAMIDO-L-ARABINOSE TRANSFERASE-RELATED"/>
    <property type="match status" value="1"/>
</dbReference>
<dbReference type="SUPFAM" id="SSF53448">
    <property type="entry name" value="Nucleotide-diphospho-sugar transferases"/>
    <property type="match status" value="1"/>
</dbReference>
<keyword evidence="1" id="KW-0812">Transmembrane</keyword>
<feature type="transmembrane region" description="Helical" evidence="1">
    <location>
        <begin position="256"/>
        <end position="279"/>
    </location>
</feature>
<dbReference type="Gene3D" id="3.90.550.10">
    <property type="entry name" value="Spore Coat Polysaccharide Biosynthesis Protein SpsA, Chain A"/>
    <property type="match status" value="1"/>
</dbReference>
<evidence type="ECO:0000259" key="2">
    <source>
        <dbReference type="SMART" id="SM00563"/>
    </source>
</evidence>
<reference evidence="3 4" key="1">
    <citation type="submission" date="2018-06" db="EMBL/GenBank/DDBJ databases">
        <authorList>
            <consortium name="Pathogen Informatics"/>
            <person name="Doyle S."/>
        </authorList>
    </citation>
    <scope>NUCLEOTIDE SEQUENCE [LARGE SCALE GENOMIC DNA]</scope>
    <source>
        <strain evidence="3 4">NCTC13067</strain>
    </source>
</reference>
<name>A0A379ED76_9BACT</name>
<keyword evidence="3" id="KW-0012">Acyltransferase</keyword>
<dbReference type="InterPro" id="IPR002123">
    <property type="entry name" value="Plipid/glycerol_acylTrfase"/>
</dbReference>
<dbReference type="RefSeq" id="WP_025067237.1">
    <property type="nucleotide sequence ID" value="NZ_UGTM01000002.1"/>
</dbReference>
<evidence type="ECO:0000313" key="3">
    <source>
        <dbReference type="EMBL" id="SUB94200.1"/>
    </source>
</evidence>
<dbReference type="SMART" id="SM00563">
    <property type="entry name" value="PlsC"/>
    <property type="match status" value="1"/>
</dbReference>
<keyword evidence="3" id="KW-0808">Transferase</keyword>
<dbReference type="PANTHER" id="PTHR48090:SF7">
    <property type="entry name" value="RFBJ PROTEIN"/>
    <property type="match status" value="1"/>
</dbReference>
<dbReference type="Pfam" id="PF00535">
    <property type="entry name" value="Glycos_transf_2"/>
    <property type="match status" value="1"/>
</dbReference>